<dbReference type="Proteomes" id="UP001470230">
    <property type="component" value="Unassembled WGS sequence"/>
</dbReference>
<keyword evidence="2" id="KW-0963">Cytoplasm</keyword>
<reference evidence="5 6" key="1">
    <citation type="submission" date="2024-04" db="EMBL/GenBank/DDBJ databases">
        <title>Tritrichomonas musculus Genome.</title>
        <authorList>
            <person name="Alves-Ferreira E."/>
            <person name="Grigg M."/>
            <person name="Lorenzi H."/>
            <person name="Galac M."/>
        </authorList>
    </citation>
    <scope>NUCLEOTIDE SEQUENCE [LARGE SCALE GENOMIC DNA]</scope>
    <source>
        <strain evidence="5 6">EAF2021</strain>
    </source>
</reference>
<evidence type="ECO:0000256" key="3">
    <source>
        <dbReference type="ARBA" id="ARBA00022737"/>
    </source>
</evidence>
<dbReference type="EMBL" id="JAPFFF010000003">
    <property type="protein sequence ID" value="KAK8893216.1"/>
    <property type="molecule type" value="Genomic_DNA"/>
</dbReference>
<organism evidence="5 6">
    <name type="scientific">Tritrichomonas musculus</name>
    <dbReference type="NCBI Taxonomy" id="1915356"/>
    <lineage>
        <taxon>Eukaryota</taxon>
        <taxon>Metamonada</taxon>
        <taxon>Parabasalia</taxon>
        <taxon>Tritrichomonadida</taxon>
        <taxon>Tritrichomonadidae</taxon>
        <taxon>Tritrichomonas</taxon>
    </lineage>
</organism>
<name>A0ABR2KQ93_9EUKA</name>
<evidence type="ECO:0000256" key="1">
    <source>
        <dbReference type="ARBA" id="ARBA00004496"/>
    </source>
</evidence>
<dbReference type="InterPro" id="IPR027417">
    <property type="entry name" value="P-loop_NTPase"/>
</dbReference>
<evidence type="ECO:0000313" key="6">
    <source>
        <dbReference type="Proteomes" id="UP001470230"/>
    </source>
</evidence>
<proteinExistence type="predicted"/>
<evidence type="ECO:0008006" key="7">
    <source>
        <dbReference type="Google" id="ProtNLM"/>
    </source>
</evidence>
<gene>
    <name evidence="5" type="ORF">M9Y10_021632</name>
</gene>
<keyword evidence="4" id="KW-0112">Calmodulin-binding</keyword>
<dbReference type="Pfam" id="PF00612">
    <property type="entry name" value="IQ"/>
    <property type="match status" value="2"/>
</dbReference>
<keyword evidence="6" id="KW-1185">Reference proteome</keyword>
<evidence type="ECO:0000256" key="4">
    <source>
        <dbReference type="ARBA" id="ARBA00022860"/>
    </source>
</evidence>
<dbReference type="InterPro" id="IPR051185">
    <property type="entry name" value="ASPM"/>
</dbReference>
<dbReference type="SUPFAM" id="SSF52540">
    <property type="entry name" value="P-loop containing nucleoside triphosphate hydrolases"/>
    <property type="match status" value="1"/>
</dbReference>
<evidence type="ECO:0000256" key="2">
    <source>
        <dbReference type="ARBA" id="ARBA00022490"/>
    </source>
</evidence>
<accession>A0ABR2KQ93</accession>
<comment type="subcellular location">
    <subcellularLocation>
        <location evidence="1">Cytoplasm</location>
    </subcellularLocation>
</comment>
<dbReference type="PANTHER" id="PTHR22706:SF1">
    <property type="entry name" value="ASSEMBLY FACTOR FOR SPINDLE MICROTUBULES"/>
    <property type="match status" value="1"/>
</dbReference>
<dbReference type="PROSITE" id="PS50096">
    <property type="entry name" value="IQ"/>
    <property type="match status" value="1"/>
</dbReference>
<dbReference type="PANTHER" id="PTHR22706">
    <property type="entry name" value="ASSEMBLY FACTOR FOR SPINDLE MICROTUBULES"/>
    <property type="match status" value="1"/>
</dbReference>
<keyword evidence="3" id="KW-0677">Repeat</keyword>
<comment type="caution">
    <text evidence="5">The sequence shown here is derived from an EMBL/GenBank/DDBJ whole genome shotgun (WGS) entry which is preliminary data.</text>
</comment>
<dbReference type="InterPro" id="IPR000048">
    <property type="entry name" value="IQ_motif_EF-hand-BS"/>
</dbReference>
<evidence type="ECO:0000313" key="5">
    <source>
        <dbReference type="EMBL" id="KAK8893216.1"/>
    </source>
</evidence>
<dbReference type="Gene3D" id="1.20.5.190">
    <property type="match status" value="1"/>
</dbReference>
<protein>
    <recommendedName>
        <fullName evidence="7">IQ calmodulin-binding motif family protein</fullName>
    </recommendedName>
</protein>
<sequence length="145" mass="17603">MAAFINIYLQRDSFEDKFFKMLDDTRESCKIEYKAALTIQAAFHRFVFRKYYADLNQKATLIQKTFRMYRARILFKCLCVEQEQVQQEKYFNQMALIIQRAWRKYIADSHIVIPKSDGKPKVEHKVKIRKVIKKKRKKANQNFFF</sequence>
<dbReference type="SMART" id="SM00015">
    <property type="entry name" value="IQ"/>
    <property type="match status" value="3"/>
</dbReference>